<dbReference type="NCBIfam" id="TIGR01033">
    <property type="entry name" value="YebC/PmpR family DNA-binding transcriptional regulator"/>
    <property type="match status" value="1"/>
</dbReference>
<dbReference type="HAMAP" id="MF_00693">
    <property type="entry name" value="Transcrip_reg_TACO1"/>
    <property type="match status" value="1"/>
</dbReference>
<dbReference type="Gramene" id="Pp3c1_5570V3.2">
    <property type="protein sequence ID" value="Pp3c1_5570V3.2"/>
    <property type="gene ID" value="Pp3c1_5570"/>
</dbReference>
<accession>A0A2K1L702</accession>
<evidence type="ECO:0008006" key="11">
    <source>
        <dbReference type="Google" id="ProtNLM"/>
    </source>
</evidence>
<gene>
    <name evidence="9" type="primary">LOC112289973</name>
    <name evidence="8" type="ORF">PHYPA_000231</name>
</gene>
<dbReference type="PANTHER" id="PTHR12532">
    <property type="entry name" value="TRANSLATIONAL ACTIVATOR OF CYTOCHROME C OXIDASE 1"/>
    <property type="match status" value="1"/>
</dbReference>
<comment type="similarity">
    <text evidence="1">Belongs to the TACO1 family.</text>
</comment>
<dbReference type="GO" id="GO:0005737">
    <property type="term" value="C:cytoplasm"/>
    <property type="evidence" value="ECO:0007669"/>
    <property type="project" value="UniProtKB-ARBA"/>
</dbReference>
<dbReference type="FunFam" id="1.10.10.200:FF:000004">
    <property type="entry name" value="Probable transcriptional regulatory protein BSBG_02618"/>
    <property type="match status" value="1"/>
</dbReference>
<dbReference type="RefSeq" id="XP_024391544.1">
    <property type="nucleotide sequence ID" value="XM_024535776.2"/>
</dbReference>
<reference evidence="9" key="3">
    <citation type="submission" date="2020-12" db="UniProtKB">
        <authorList>
            <consortium name="EnsemblPlants"/>
        </authorList>
    </citation>
    <scope>IDENTIFICATION</scope>
</reference>
<dbReference type="InterPro" id="IPR017856">
    <property type="entry name" value="Integrase-like_N"/>
</dbReference>
<evidence type="ECO:0000313" key="10">
    <source>
        <dbReference type="Proteomes" id="UP000006727"/>
    </source>
</evidence>
<dbReference type="Proteomes" id="UP000006727">
    <property type="component" value="Chromosome 1"/>
</dbReference>
<dbReference type="OrthoDB" id="2017544at2759"/>
<evidence type="ECO:0000259" key="7">
    <source>
        <dbReference type="Pfam" id="PF20772"/>
    </source>
</evidence>
<reference evidence="8 10" key="1">
    <citation type="journal article" date="2008" name="Science">
        <title>The Physcomitrella genome reveals evolutionary insights into the conquest of land by plants.</title>
        <authorList>
            <person name="Rensing S."/>
            <person name="Lang D."/>
            <person name="Zimmer A."/>
            <person name="Terry A."/>
            <person name="Salamov A."/>
            <person name="Shapiro H."/>
            <person name="Nishiyama T."/>
            <person name="Perroud P.-F."/>
            <person name="Lindquist E."/>
            <person name="Kamisugi Y."/>
            <person name="Tanahashi T."/>
            <person name="Sakakibara K."/>
            <person name="Fujita T."/>
            <person name="Oishi K."/>
            <person name="Shin-I T."/>
            <person name="Kuroki Y."/>
            <person name="Toyoda A."/>
            <person name="Suzuki Y."/>
            <person name="Hashimoto A."/>
            <person name="Yamaguchi K."/>
            <person name="Sugano A."/>
            <person name="Kohara Y."/>
            <person name="Fujiyama A."/>
            <person name="Anterola A."/>
            <person name="Aoki S."/>
            <person name="Ashton N."/>
            <person name="Barbazuk W.B."/>
            <person name="Barker E."/>
            <person name="Bennetzen J."/>
            <person name="Bezanilla M."/>
            <person name="Blankenship R."/>
            <person name="Cho S.H."/>
            <person name="Dutcher S."/>
            <person name="Estelle M."/>
            <person name="Fawcett J.A."/>
            <person name="Gundlach H."/>
            <person name="Hanada K."/>
            <person name="Heyl A."/>
            <person name="Hicks K.A."/>
            <person name="Hugh J."/>
            <person name="Lohr M."/>
            <person name="Mayer K."/>
            <person name="Melkozernov A."/>
            <person name="Murata T."/>
            <person name="Nelson D."/>
            <person name="Pils B."/>
            <person name="Prigge M."/>
            <person name="Reiss B."/>
            <person name="Renner T."/>
            <person name="Rombauts S."/>
            <person name="Rushton P."/>
            <person name="Sanderfoot A."/>
            <person name="Schween G."/>
            <person name="Shiu S.-H."/>
            <person name="Stueber K."/>
            <person name="Theodoulou F.L."/>
            <person name="Tu H."/>
            <person name="Van de Peer Y."/>
            <person name="Verrier P.J."/>
            <person name="Waters E."/>
            <person name="Wood A."/>
            <person name="Yang L."/>
            <person name="Cove D."/>
            <person name="Cuming A."/>
            <person name="Hasebe M."/>
            <person name="Lucas S."/>
            <person name="Mishler D.B."/>
            <person name="Reski R."/>
            <person name="Grigoriev I."/>
            <person name="Quatrano R.S."/>
            <person name="Boore J.L."/>
        </authorList>
    </citation>
    <scope>NUCLEOTIDE SEQUENCE [LARGE SCALE GENOMIC DNA]</scope>
    <source>
        <strain evidence="9 10">cv. Gransden 2004</strain>
    </source>
</reference>
<dbReference type="InterPro" id="IPR002876">
    <property type="entry name" value="Transcrip_reg_TACO1-like"/>
</dbReference>
<dbReference type="OMA" id="FGPGGCM"/>
<protein>
    <recommendedName>
        <fullName evidence="11">Transcriptional regulatory protein</fullName>
    </recommendedName>
</protein>
<evidence type="ECO:0000313" key="9">
    <source>
        <dbReference type="EnsemblPlants" id="Pp3c1_5570V3.1"/>
    </source>
</evidence>
<evidence type="ECO:0000256" key="5">
    <source>
        <dbReference type="ARBA" id="ARBA00023163"/>
    </source>
</evidence>
<dbReference type="InterPro" id="IPR048300">
    <property type="entry name" value="TACO1_YebC-like_2nd/3rd_dom"/>
</dbReference>
<dbReference type="GeneID" id="112289973"/>
<keyword evidence="2" id="KW-0963">Cytoplasm</keyword>
<dbReference type="FunCoup" id="A0A2K1L702">
    <property type="interactions" value="1873"/>
</dbReference>
<evidence type="ECO:0000256" key="2">
    <source>
        <dbReference type="ARBA" id="ARBA00022490"/>
    </source>
</evidence>
<sequence length="356" mass="38787">MQKFPRMSASVAFRAMVHIPLPRILRRACPTATRGYGSSAILHRRAGIARRITCDGTLPQGNVGKDFSQSASDMQFLGSQREASSMWLNVSKRGNLSSRHIWILPPAQMGRRSSKIATKKGAQDKKKAKLYGKMGKQIVKVVKAGGPNPAANAALAQLIQQAKDTDVPKDIIDRNIKKATDKDQQDFVELTYEVYGYGGVGLVLEVLTDNHNRAASTIRDVVKKNGAKMADSGSVLFNFKSAGVIYVKADKVEADDLLLAAMDAGAEDVVEPSSDDEDDEEDDEKYFKVLTPVDQFATVRAGLQEAGVPFDADSSGLELIPVAEIEADDEAMDLNKILIEKLLDLDDVDAVYSNQK</sequence>
<dbReference type="EnsemblPlants" id="Pp3c1_5570V3.2">
    <property type="protein sequence ID" value="Pp3c1_5570V3.2"/>
    <property type="gene ID" value="Pp3c1_5570"/>
</dbReference>
<dbReference type="KEGG" id="ppp:112289973"/>
<evidence type="ECO:0000256" key="3">
    <source>
        <dbReference type="ARBA" id="ARBA00023015"/>
    </source>
</evidence>
<keyword evidence="4" id="KW-0238">DNA-binding</keyword>
<dbReference type="Gene3D" id="1.10.10.200">
    <property type="match status" value="1"/>
</dbReference>
<dbReference type="PaxDb" id="3218-PP1S45_212V6.1"/>
<dbReference type="InterPro" id="IPR029072">
    <property type="entry name" value="YebC-like"/>
</dbReference>
<dbReference type="InterPro" id="IPR049083">
    <property type="entry name" value="TACO1_YebC_N"/>
</dbReference>
<dbReference type="EnsemblPlants" id="Pp3c1_5570V3.1">
    <property type="protein sequence ID" value="Pp3c1_5570V3.1"/>
    <property type="gene ID" value="Pp3c1_5570"/>
</dbReference>
<dbReference type="NCBIfam" id="NF009044">
    <property type="entry name" value="PRK12378.1"/>
    <property type="match status" value="1"/>
</dbReference>
<keyword evidence="5" id="KW-0804">Transcription</keyword>
<keyword evidence="10" id="KW-1185">Reference proteome</keyword>
<dbReference type="EMBL" id="ABEU02000001">
    <property type="protein sequence ID" value="PNR61807.1"/>
    <property type="molecule type" value="Genomic_DNA"/>
</dbReference>
<name>A0A2K1L702_PHYPA</name>
<dbReference type="Gramene" id="Pp3c1_5570V3.1">
    <property type="protein sequence ID" value="Pp3c1_5570V3.1"/>
    <property type="gene ID" value="Pp3c1_5570"/>
</dbReference>
<dbReference type="PANTHER" id="PTHR12532:SF0">
    <property type="entry name" value="TRANSLATIONAL ACTIVATOR OF CYTOCHROME C OXIDASE 1"/>
    <property type="match status" value="1"/>
</dbReference>
<keyword evidence="3" id="KW-0805">Transcription regulation</keyword>
<evidence type="ECO:0000313" key="8">
    <source>
        <dbReference type="EMBL" id="PNR61807.1"/>
    </source>
</evidence>
<dbReference type="AlphaFoldDB" id="A0A2K1L702"/>
<proteinExistence type="inferred from homology"/>
<organism evidence="8">
    <name type="scientific">Physcomitrium patens</name>
    <name type="common">Spreading-leaved earth moss</name>
    <name type="synonym">Physcomitrella patens</name>
    <dbReference type="NCBI Taxonomy" id="3218"/>
    <lineage>
        <taxon>Eukaryota</taxon>
        <taxon>Viridiplantae</taxon>
        <taxon>Streptophyta</taxon>
        <taxon>Embryophyta</taxon>
        <taxon>Bryophyta</taxon>
        <taxon>Bryophytina</taxon>
        <taxon>Bryopsida</taxon>
        <taxon>Funariidae</taxon>
        <taxon>Funariales</taxon>
        <taxon>Funariaceae</taxon>
        <taxon>Physcomitrium</taxon>
    </lineage>
</organism>
<feature type="domain" description="TACO1/YebC-like N-terminal" evidence="7">
    <location>
        <begin position="112"/>
        <end position="181"/>
    </location>
</feature>
<dbReference type="Pfam" id="PF01709">
    <property type="entry name" value="Transcrip_reg"/>
    <property type="match status" value="1"/>
</dbReference>
<dbReference type="InterPro" id="IPR026564">
    <property type="entry name" value="Transcrip_reg_TACO1-like_dom3"/>
</dbReference>
<dbReference type="SUPFAM" id="SSF75625">
    <property type="entry name" value="YebC-like"/>
    <property type="match status" value="1"/>
</dbReference>
<reference evidence="8 10" key="2">
    <citation type="journal article" date="2018" name="Plant J.">
        <title>The Physcomitrella patens chromosome-scale assembly reveals moss genome structure and evolution.</title>
        <authorList>
            <person name="Lang D."/>
            <person name="Ullrich K.K."/>
            <person name="Murat F."/>
            <person name="Fuchs J."/>
            <person name="Jenkins J."/>
            <person name="Haas F.B."/>
            <person name="Piednoel M."/>
            <person name="Gundlach H."/>
            <person name="Van Bel M."/>
            <person name="Meyberg R."/>
            <person name="Vives C."/>
            <person name="Morata J."/>
            <person name="Symeonidi A."/>
            <person name="Hiss M."/>
            <person name="Muchero W."/>
            <person name="Kamisugi Y."/>
            <person name="Saleh O."/>
            <person name="Blanc G."/>
            <person name="Decker E.L."/>
            <person name="van Gessel N."/>
            <person name="Grimwood J."/>
            <person name="Hayes R.D."/>
            <person name="Graham S.W."/>
            <person name="Gunter L.E."/>
            <person name="McDaniel S.F."/>
            <person name="Hoernstein S.N.W."/>
            <person name="Larsson A."/>
            <person name="Li F.W."/>
            <person name="Perroud P.F."/>
            <person name="Phillips J."/>
            <person name="Ranjan P."/>
            <person name="Rokshar D.S."/>
            <person name="Rothfels C.J."/>
            <person name="Schneider L."/>
            <person name="Shu S."/>
            <person name="Stevenson D.W."/>
            <person name="Thummler F."/>
            <person name="Tillich M."/>
            <person name="Villarreal Aguilar J.C."/>
            <person name="Widiez T."/>
            <person name="Wong G.K."/>
            <person name="Wymore A."/>
            <person name="Zhang Y."/>
            <person name="Zimmer A.D."/>
            <person name="Quatrano R.S."/>
            <person name="Mayer K.F.X."/>
            <person name="Goodstein D."/>
            <person name="Casacuberta J.M."/>
            <person name="Vandepoele K."/>
            <person name="Reski R."/>
            <person name="Cuming A.C."/>
            <person name="Tuskan G.A."/>
            <person name="Maumus F."/>
            <person name="Salse J."/>
            <person name="Schmutz J."/>
            <person name="Rensing S.A."/>
        </authorList>
    </citation>
    <scope>NUCLEOTIDE SEQUENCE [LARGE SCALE GENOMIC DNA]</scope>
    <source>
        <strain evidence="9 10">cv. Gransden 2004</strain>
    </source>
</reference>
<evidence type="ECO:0000256" key="4">
    <source>
        <dbReference type="ARBA" id="ARBA00023125"/>
    </source>
</evidence>
<dbReference type="GO" id="GO:0003677">
    <property type="term" value="F:DNA binding"/>
    <property type="evidence" value="ECO:0007669"/>
    <property type="project" value="UniProtKB-KW"/>
</dbReference>
<dbReference type="Pfam" id="PF20772">
    <property type="entry name" value="TACO1_YebC_N"/>
    <property type="match status" value="1"/>
</dbReference>
<dbReference type="Gene3D" id="3.30.70.980">
    <property type="match status" value="2"/>
</dbReference>
<dbReference type="STRING" id="3218.A0A2K1L702"/>
<evidence type="ECO:0000256" key="1">
    <source>
        <dbReference type="ARBA" id="ARBA00008724"/>
    </source>
</evidence>
<feature type="domain" description="TACO1/YebC-like second and third" evidence="6">
    <location>
        <begin position="188"/>
        <end position="354"/>
    </location>
</feature>
<evidence type="ECO:0000259" key="6">
    <source>
        <dbReference type="Pfam" id="PF01709"/>
    </source>
</evidence>